<evidence type="ECO:0000256" key="1">
    <source>
        <dbReference type="SAM" id="MobiDB-lite"/>
    </source>
</evidence>
<dbReference type="AlphaFoldDB" id="A0A103XFJ1"/>
<feature type="region of interest" description="Disordered" evidence="1">
    <location>
        <begin position="111"/>
        <end position="140"/>
    </location>
</feature>
<keyword evidence="3" id="KW-1185">Reference proteome</keyword>
<feature type="compositionally biased region" description="Basic residues" evidence="1">
    <location>
        <begin position="126"/>
        <end position="137"/>
    </location>
</feature>
<protein>
    <submittedName>
        <fullName evidence="2">Uncharacterized protein</fullName>
    </submittedName>
</protein>
<proteinExistence type="predicted"/>
<name>A0A103XFJ1_CYNCS</name>
<feature type="region of interest" description="Disordered" evidence="1">
    <location>
        <begin position="1"/>
        <end position="35"/>
    </location>
</feature>
<dbReference type="EMBL" id="LEKV01005138">
    <property type="protein sequence ID" value="KVH89796.1"/>
    <property type="molecule type" value="Genomic_DNA"/>
</dbReference>
<organism evidence="2 3">
    <name type="scientific">Cynara cardunculus var. scolymus</name>
    <name type="common">Globe artichoke</name>
    <name type="synonym">Cynara scolymus</name>
    <dbReference type="NCBI Taxonomy" id="59895"/>
    <lineage>
        <taxon>Eukaryota</taxon>
        <taxon>Viridiplantae</taxon>
        <taxon>Streptophyta</taxon>
        <taxon>Embryophyta</taxon>
        <taxon>Tracheophyta</taxon>
        <taxon>Spermatophyta</taxon>
        <taxon>Magnoliopsida</taxon>
        <taxon>eudicotyledons</taxon>
        <taxon>Gunneridae</taxon>
        <taxon>Pentapetalae</taxon>
        <taxon>asterids</taxon>
        <taxon>campanulids</taxon>
        <taxon>Asterales</taxon>
        <taxon>Asteraceae</taxon>
        <taxon>Carduoideae</taxon>
        <taxon>Cardueae</taxon>
        <taxon>Carduinae</taxon>
        <taxon>Cynara</taxon>
    </lineage>
</organism>
<evidence type="ECO:0000313" key="3">
    <source>
        <dbReference type="Proteomes" id="UP000243975"/>
    </source>
</evidence>
<reference evidence="2 3" key="1">
    <citation type="journal article" date="2016" name="Sci. Rep.">
        <title>The genome sequence of the outbreeding globe artichoke constructed de novo incorporating a phase-aware low-pass sequencing strategy of F1 progeny.</title>
        <authorList>
            <person name="Scaglione D."/>
            <person name="Reyes-Chin-Wo S."/>
            <person name="Acquadro A."/>
            <person name="Froenicke L."/>
            <person name="Portis E."/>
            <person name="Beitel C."/>
            <person name="Tirone M."/>
            <person name="Mauro R."/>
            <person name="Lo Monaco A."/>
            <person name="Mauromicale G."/>
            <person name="Faccioli P."/>
            <person name="Cattivelli L."/>
            <person name="Rieseberg L."/>
            <person name="Michelmore R."/>
            <person name="Lanteri S."/>
        </authorList>
    </citation>
    <scope>NUCLEOTIDE SEQUENCE [LARGE SCALE GENOMIC DNA]</scope>
    <source>
        <strain evidence="2">2C</strain>
    </source>
</reference>
<dbReference type="Gramene" id="KVH89796">
    <property type="protein sequence ID" value="KVH89796"/>
    <property type="gene ID" value="Ccrd_008200"/>
</dbReference>
<sequence length="359" mass="40112">MRPFGEAKSISGHQTLQLMKRPYDSPLGQSREEATWEDANVIKGQYLDTSLEDKTLLEGGSNDTDPSKLIQSLPKLKVWNGAATFGKISYQVLSPSRCSGGGKLEIMEKSMDNSCSGKEGGDKAVQGRRRRKSKIYKRKDEDKSRIEKELVDQSSNFHIKLYKRSLVEGTKGVPDWNENHHEASRGRRLLELVAESVAAIADVVENEELQLLLVRNRRDKQGKPEAEEIDPPTRRTPTLIWAKGNTNIVAPVLVGGPLLRPPRTSGISKYCEEREKSGIDDDRFCLQKTLKTDPPCCSASLGLVYKTKNSKSDLGFCNLASVERPKVEGGKMDGWIERESSLENGSLAWWFLFDSLVTD</sequence>
<comment type="caution">
    <text evidence="2">The sequence shown here is derived from an EMBL/GenBank/DDBJ whole genome shotgun (WGS) entry which is preliminary data.</text>
</comment>
<gene>
    <name evidence="2" type="ORF">Ccrd_008200</name>
</gene>
<evidence type="ECO:0000313" key="2">
    <source>
        <dbReference type="EMBL" id="KVH89796.1"/>
    </source>
</evidence>
<dbReference type="Proteomes" id="UP000243975">
    <property type="component" value="Unassembled WGS sequence"/>
</dbReference>
<accession>A0A103XFJ1</accession>